<reference evidence="1" key="1">
    <citation type="journal article" date="2020" name="Nature">
        <title>Giant virus diversity and host interactions through global metagenomics.</title>
        <authorList>
            <person name="Schulz F."/>
            <person name="Roux S."/>
            <person name="Paez-Espino D."/>
            <person name="Jungbluth S."/>
            <person name="Walsh D.A."/>
            <person name="Denef V.J."/>
            <person name="McMahon K.D."/>
            <person name="Konstantinidis K.T."/>
            <person name="Eloe-Fadrosh E.A."/>
            <person name="Kyrpides N.C."/>
            <person name="Woyke T."/>
        </authorList>
    </citation>
    <scope>NUCLEOTIDE SEQUENCE</scope>
    <source>
        <strain evidence="1">GVMAG-M-3300010158-55</strain>
    </source>
</reference>
<sequence length="194" mass="22319">MVSWYLIHIIEDNITIFEGYFVVNSNIIVGFYETINGSTNYNNNLLVTSNIKSTPPYPPEYLGFQLYRYNNLNNNKYFTFDNAYLSSWKQFDLYGVVIKSMSNKPQVTSYFNISASYNADESITNIGQIVWFNENTFAGFICSFTITPVPDPTHRRMTMGSLYTNNTQVYYKSHTLAPGGIGGVRNYRLKSRKT</sequence>
<evidence type="ECO:0000313" key="1">
    <source>
        <dbReference type="EMBL" id="QHS88369.1"/>
    </source>
</evidence>
<accession>A0A6C0B9X3</accession>
<name>A0A6C0B9X3_9ZZZZ</name>
<dbReference type="AlphaFoldDB" id="A0A6C0B9X3"/>
<dbReference type="EMBL" id="MN739095">
    <property type="protein sequence ID" value="QHS88369.1"/>
    <property type="molecule type" value="Genomic_DNA"/>
</dbReference>
<organism evidence="1">
    <name type="scientific">viral metagenome</name>
    <dbReference type="NCBI Taxonomy" id="1070528"/>
    <lineage>
        <taxon>unclassified sequences</taxon>
        <taxon>metagenomes</taxon>
        <taxon>organismal metagenomes</taxon>
    </lineage>
</organism>
<protein>
    <submittedName>
        <fullName evidence="1">Uncharacterized protein</fullName>
    </submittedName>
</protein>
<proteinExistence type="predicted"/>